<dbReference type="InterPro" id="IPR057548">
    <property type="entry name" value="S-AdoMet_lyase-like"/>
</dbReference>
<dbReference type="EMBL" id="KY389316">
    <property type="protein sequence ID" value="APZ82811.1"/>
    <property type="molecule type" value="Genomic_DNA"/>
</dbReference>
<keyword evidence="2" id="KW-1185">Reference proteome</keyword>
<proteinExistence type="predicted"/>
<reference evidence="1 2" key="1">
    <citation type="journal article" date="2017" name="Sci. Rep.">
        <title>Two T7-like Bacteriophages, K5-2 and K5-4, Each Encodes Two Capsule Depolymerases: Isolation and Functional Characterization.</title>
        <authorList>
            <person name="Hsieh P.F."/>
            <person name="Lin H.H."/>
            <person name="Lin T.L."/>
            <person name="Chen Y.Y."/>
            <person name="Wang J.T."/>
        </authorList>
    </citation>
    <scope>NUCLEOTIDE SEQUENCE [LARGE SCALE GENOMIC DNA]</scope>
</reference>
<dbReference type="Proteomes" id="UP000223201">
    <property type="component" value="Segment"/>
</dbReference>
<evidence type="ECO:0008006" key="3">
    <source>
        <dbReference type="Google" id="ProtNLM"/>
    </source>
</evidence>
<evidence type="ECO:0000313" key="2">
    <source>
        <dbReference type="Proteomes" id="UP000223201"/>
    </source>
</evidence>
<accession>A0A219YHC6</accession>
<dbReference type="Pfam" id="PF23780">
    <property type="entry name" value="S-AdoMet_lyase"/>
    <property type="match status" value="1"/>
</dbReference>
<sequence>MIYTKEPANIFYMYVSTARADRPDVVNLARHNQLKRDILNGLGMYGEIVQTGITRYFREAGQAVATEERTIKVACRTREECICLTQLVCRAYQQDCALVIKSQTHSAALMSCPEGLAYKAQRLNGSLQQVDAPKGECYSVDANGVIWEVV</sequence>
<gene>
    <name evidence="1" type="ORF">k54_001</name>
</gene>
<protein>
    <recommendedName>
        <fullName evidence="3">S-adenosyl-L-methionine hydrolase</fullName>
    </recommendedName>
</protein>
<organism evidence="1 2">
    <name type="scientific">Klebsiella phage K5-4</name>
    <name type="common">Bacteriophage K5-4</name>
    <dbReference type="NCBI Taxonomy" id="1932362"/>
    <lineage>
        <taxon>Viruses</taxon>
        <taxon>Duplodnaviria</taxon>
        <taxon>Heunggongvirae</taxon>
        <taxon>Uroviricota</taxon>
        <taxon>Caudoviricetes</taxon>
        <taxon>Autographivirales</taxon>
        <taxon>Autotranscriptaviridae</taxon>
        <taxon>Studiervirinae</taxon>
        <taxon>Przondovirus</taxon>
        <taxon>Przondovirus K54</taxon>
    </lineage>
</organism>
<name>A0A219YHC6_BPK54</name>
<organismHost>
    <name type="scientific">Klebsiella</name>
    <dbReference type="NCBI Taxonomy" id="570"/>
</organismHost>
<evidence type="ECO:0000313" key="1">
    <source>
        <dbReference type="EMBL" id="APZ82811.1"/>
    </source>
</evidence>